<protein>
    <submittedName>
        <fullName evidence="11">Uncharacterized protein</fullName>
    </submittedName>
</protein>
<evidence type="ECO:0000256" key="6">
    <source>
        <dbReference type="ARBA" id="ARBA00022777"/>
    </source>
</evidence>
<dbReference type="Pfam" id="PF00169">
    <property type="entry name" value="PH"/>
    <property type="match status" value="1"/>
</dbReference>
<dbReference type="CDD" id="cd05123">
    <property type="entry name" value="STKc_AGC"/>
    <property type="match status" value="1"/>
</dbReference>
<keyword evidence="7" id="KW-0067">ATP-binding</keyword>
<dbReference type="eggNOG" id="KOG0598">
    <property type="taxonomic scope" value="Eukaryota"/>
</dbReference>
<dbReference type="PANTHER" id="PTHR24351">
    <property type="entry name" value="RIBOSOMAL PROTEIN S6 KINASE"/>
    <property type="match status" value="1"/>
</dbReference>
<evidence type="ECO:0000256" key="5">
    <source>
        <dbReference type="ARBA" id="ARBA00022741"/>
    </source>
</evidence>
<sequence length="537" mass="60052">MTAKAMQGTGTLHAQMQEEKIGLLRKVAPVHSGPLRRRTRFLKALHYFEIRSSVLLLYKSRSKRANPGFLESLFSKSGDADSIDSEIIQAASSRGQWDAAFDMSGAKVTALSADEKGGNSFPFRISFEGIFVLSVSVIDACDKDSPQRSLYLTAASAESRSEWLHHCTRAARSLSRADFEPLKTVGKGQWGKVFLVRKTSGPVAGRAAADPGLVTGTDNVELLALKEVQLGSNTNINHVQNERLIMQAVPPHQFVVGMLYAFRTPRFLYYALDFMNGGDLFRHWRKHRNRRTEMAPFYASEVLLALEHLHKHCVIYRDLKPENVLLDSQGHIRLADLGLAKVLKSKVDRTSSFCGTEAYLAPEMILRLPYGSSVDFWQYGCFVYELYAGRSPFWLPRKPRKFIRENILNGVFAYPSVVPEAAKDITGALLQVTEARRLGCGKDFAAWDDVKRNGFFANTDWEALALKKTTPPVLPADPGKDMVNNFDDDFTNQAVFWGNDVDANGASPVFYEGELEGFSFIRNNFNEVEGNEDKQLA</sequence>
<dbReference type="PROSITE" id="PS50003">
    <property type="entry name" value="PH_DOMAIN"/>
    <property type="match status" value="1"/>
</dbReference>
<dbReference type="SUPFAM" id="SSF56112">
    <property type="entry name" value="Protein kinase-like (PK-like)"/>
    <property type="match status" value="1"/>
</dbReference>
<proteinExistence type="inferred from homology"/>
<dbReference type="InParanoid" id="D7G915"/>
<dbReference type="InterPro" id="IPR000961">
    <property type="entry name" value="AGC-kinase_C"/>
</dbReference>
<dbReference type="SMART" id="SM00220">
    <property type="entry name" value="S_TKc"/>
    <property type="match status" value="1"/>
</dbReference>
<keyword evidence="6" id="KW-0418">Kinase</keyword>
<dbReference type="Gene3D" id="2.30.29.30">
    <property type="entry name" value="Pleckstrin-homology domain (PH domain)/Phosphotyrosine-binding domain (PTB)"/>
    <property type="match status" value="1"/>
</dbReference>
<dbReference type="InterPro" id="IPR045270">
    <property type="entry name" value="STKc_AGC"/>
</dbReference>
<dbReference type="Proteomes" id="UP000002630">
    <property type="component" value="Linkage Group LG10"/>
</dbReference>
<dbReference type="InterPro" id="IPR000719">
    <property type="entry name" value="Prot_kinase_dom"/>
</dbReference>
<gene>
    <name evidence="11" type="ORF">Esi_0094_0056</name>
</gene>
<comment type="similarity">
    <text evidence="1">Belongs to the protein kinase superfamily. AGC Ser/Thr protein kinase family. RAC subfamily.</text>
</comment>
<name>D7G915_ECTSI</name>
<dbReference type="AlphaFoldDB" id="D7G915"/>
<feature type="domain" description="AGC-kinase C-terminal" evidence="10">
    <location>
        <begin position="457"/>
        <end position="530"/>
    </location>
</feature>
<evidence type="ECO:0000256" key="2">
    <source>
        <dbReference type="ARBA" id="ARBA00022527"/>
    </source>
</evidence>
<dbReference type="InterPro" id="IPR001849">
    <property type="entry name" value="PH_domain"/>
</dbReference>
<dbReference type="InterPro" id="IPR011009">
    <property type="entry name" value="Kinase-like_dom_sf"/>
</dbReference>
<feature type="domain" description="Protein kinase" evidence="9">
    <location>
        <begin position="179"/>
        <end position="456"/>
    </location>
</feature>
<keyword evidence="2" id="KW-0723">Serine/threonine-protein kinase</keyword>
<keyword evidence="3" id="KW-0597">Phosphoprotein</keyword>
<dbReference type="FunFam" id="1.10.510.10:FF:000048">
    <property type="entry name" value="Protein kinase C"/>
    <property type="match status" value="1"/>
</dbReference>
<dbReference type="InterPro" id="IPR008271">
    <property type="entry name" value="Ser/Thr_kinase_AS"/>
</dbReference>
<organism evidence="11 12">
    <name type="scientific">Ectocarpus siliculosus</name>
    <name type="common">Brown alga</name>
    <name type="synonym">Conferva siliculosa</name>
    <dbReference type="NCBI Taxonomy" id="2880"/>
    <lineage>
        <taxon>Eukaryota</taxon>
        <taxon>Sar</taxon>
        <taxon>Stramenopiles</taxon>
        <taxon>Ochrophyta</taxon>
        <taxon>PX clade</taxon>
        <taxon>Phaeophyceae</taxon>
        <taxon>Ectocarpales</taxon>
        <taxon>Ectocarpaceae</taxon>
        <taxon>Ectocarpus</taxon>
    </lineage>
</organism>
<keyword evidence="4" id="KW-0808">Transferase</keyword>
<keyword evidence="12" id="KW-1185">Reference proteome</keyword>
<dbReference type="EMBL" id="FN649735">
    <property type="protein sequence ID" value="CBJ28176.1"/>
    <property type="molecule type" value="Genomic_DNA"/>
</dbReference>
<dbReference type="PROSITE" id="PS50011">
    <property type="entry name" value="PROTEIN_KINASE_DOM"/>
    <property type="match status" value="1"/>
</dbReference>
<evidence type="ECO:0000313" key="11">
    <source>
        <dbReference type="EMBL" id="CBJ28176.1"/>
    </source>
</evidence>
<dbReference type="SMART" id="SM00233">
    <property type="entry name" value="PH"/>
    <property type="match status" value="1"/>
</dbReference>
<keyword evidence="5" id="KW-0547">Nucleotide-binding</keyword>
<evidence type="ECO:0000313" key="12">
    <source>
        <dbReference type="Proteomes" id="UP000002630"/>
    </source>
</evidence>
<evidence type="ECO:0000256" key="1">
    <source>
        <dbReference type="ARBA" id="ARBA00006935"/>
    </source>
</evidence>
<dbReference type="PROSITE" id="PS51285">
    <property type="entry name" value="AGC_KINASE_CTER"/>
    <property type="match status" value="1"/>
</dbReference>
<accession>D7G915</accession>
<dbReference type="STRING" id="2880.D7G915"/>
<dbReference type="Gene3D" id="1.10.510.10">
    <property type="entry name" value="Transferase(Phosphotransferase) domain 1"/>
    <property type="match status" value="1"/>
</dbReference>
<evidence type="ECO:0000256" key="7">
    <source>
        <dbReference type="ARBA" id="ARBA00022840"/>
    </source>
</evidence>
<dbReference type="InterPro" id="IPR011993">
    <property type="entry name" value="PH-like_dom_sf"/>
</dbReference>
<reference evidence="11 12" key="1">
    <citation type="journal article" date="2010" name="Nature">
        <title>The Ectocarpus genome and the independent evolution of multicellularity in brown algae.</title>
        <authorList>
            <person name="Cock J.M."/>
            <person name="Sterck L."/>
            <person name="Rouze P."/>
            <person name="Scornet D."/>
            <person name="Allen A.E."/>
            <person name="Amoutzias G."/>
            <person name="Anthouard V."/>
            <person name="Artiguenave F."/>
            <person name="Aury J.M."/>
            <person name="Badger J.H."/>
            <person name="Beszteri B."/>
            <person name="Billiau K."/>
            <person name="Bonnet E."/>
            <person name="Bothwell J.H."/>
            <person name="Bowler C."/>
            <person name="Boyen C."/>
            <person name="Brownlee C."/>
            <person name="Carrano C.J."/>
            <person name="Charrier B."/>
            <person name="Cho G.Y."/>
            <person name="Coelho S.M."/>
            <person name="Collen J."/>
            <person name="Corre E."/>
            <person name="Da Silva C."/>
            <person name="Delage L."/>
            <person name="Delaroque N."/>
            <person name="Dittami S.M."/>
            <person name="Doulbeau S."/>
            <person name="Elias M."/>
            <person name="Farnham G."/>
            <person name="Gachon C.M."/>
            <person name="Gschloessl B."/>
            <person name="Heesch S."/>
            <person name="Jabbari K."/>
            <person name="Jubin C."/>
            <person name="Kawai H."/>
            <person name="Kimura K."/>
            <person name="Kloareg B."/>
            <person name="Kupper F.C."/>
            <person name="Lang D."/>
            <person name="Le Bail A."/>
            <person name="Leblanc C."/>
            <person name="Lerouge P."/>
            <person name="Lohr M."/>
            <person name="Lopez P.J."/>
            <person name="Martens C."/>
            <person name="Maumus F."/>
            <person name="Michel G."/>
            <person name="Miranda-Saavedra D."/>
            <person name="Morales J."/>
            <person name="Moreau H."/>
            <person name="Motomura T."/>
            <person name="Nagasato C."/>
            <person name="Napoli C.A."/>
            <person name="Nelson D.R."/>
            <person name="Nyvall-Collen P."/>
            <person name="Peters A.F."/>
            <person name="Pommier C."/>
            <person name="Potin P."/>
            <person name="Poulain J."/>
            <person name="Quesneville H."/>
            <person name="Read B."/>
            <person name="Rensing S.A."/>
            <person name="Ritter A."/>
            <person name="Rousvoal S."/>
            <person name="Samanta M."/>
            <person name="Samson G."/>
            <person name="Schroeder D.C."/>
            <person name="Segurens B."/>
            <person name="Strittmatter M."/>
            <person name="Tonon T."/>
            <person name="Tregear J.W."/>
            <person name="Valentin K."/>
            <person name="von Dassow P."/>
            <person name="Yamagishi T."/>
            <person name="Van de Peer Y."/>
            <person name="Wincker P."/>
        </authorList>
    </citation>
    <scope>NUCLEOTIDE SEQUENCE [LARGE SCALE GENOMIC DNA]</scope>
    <source>
        <strain evidence="12">Ec32 / CCAP1310/4</strain>
    </source>
</reference>
<dbReference type="PROSITE" id="PS00108">
    <property type="entry name" value="PROTEIN_KINASE_ST"/>
    <property type="match status" value="1"/>
</dbReference>
<evidence type="ECO:0000259" key="8">
    <source>
        <dbReference type="PROSITE" id="PS50003"/>
    </source>
</evidence>
<dbReference type="Gene3D" id="3.30.200.20">
    <property type="entry name" value="Phosphorylase Kinase, domain 1"/>
    <property type="match status" value="1"/>
</dbReference>
<evidence type="ECO:0000259" key="9">
    <source>
        <dbReference type="PROSITE" id="PS50011"/>
    </source>
</evidence>
<dbReference type="GO" id="GO:0005524">
    <property type="term" value="F:ATP binding"/>
    <property type="evidence" value="ECO:0007669"/>
    <property type="project" value="UniProtKB-KW"/>
</dbReference>
<dbReference type="OrthoDB" id="67165at2759"/>
<evidence type="ECO:0000259" key="10">
    <source>
        <dbReference type="PROSITE" id="PS51285"/>
    </source>
</evidence>
<dbReference type="OMA" id="RTEMAPF"/>
<dbReference type="SMART" id="SM00133">
    <property type="entry name" value="S_TK_X"/>
    <property type="match status" value="1"/>
</dbReference>
<feature type="domain" description="PH" evidence="8">
    <location>
        <begin position="28"/>
        <end position="172"/>
    </location>
</feature>
<evidence type="ECO:0000256" key="4">
    <source>
        <dbReference type="ARBA" id="ARBA00022679"/>
    </source>
</evidence>
<evidence type="ECO:0000256" key="3">
    <source>
        <dbReference type="ARBA" id="ARBA00022553"/>
    </source>
</evidence>
<dbReference type="GO" id="GO:0004674">
    <property type="term" value="F:protein serine/threonine kinase activity"/>
    <property type="evidence" value="ECO:0007669"/>
    <property type="project" value="UniProtKB-KW"/>
</dbReference>
<dbReference type="SUPFAM" id="SSF50729">
    <property type="entry name" value="PH domain-like"/>
    <property type="match status" value="1"/>
</dbReference>
<dbReference type="EMBL" id="FN649181">
    <property type="protein sequence ID" value="CBJ28176.1"/>
    <property type="molecule type" value="Genomic_DNA"/>
</dbReference>
<dbReference type="Pfam" id="PF00069">
    <property type="entry name" value="Pkinase"/>
    <property type="match status" value="1"/>
</dbReference>